<dbReference type="AlphaFoldDB" id="A0A473XLT4"/>
<evidence type="ECO:0000313" key="1">
    <source>
        <dbReference type="EMBL" id="EAG9855424.1"/>
    </source>
</evidence>
<protein>
    <submittedName>
        <fullName evidence="1">Uncharacterized protein</fullName>
    </submittedName>
</protein>
<reference evidence="1 2" key="1">
    <citation type="submission" date="2019-04" db="EMBL/GenBank/DDBJ databases">
        <authorList>
            <person name="Ashton P.M."/>
            <person name="Dallman T."/>
            <person name="Nair S."/>
            <person name="De Pinna E."/>
            <person name="Peters T."/>
            <person name="Grant K."/>
        </authorList>
    </citation>
    <scope>NUCLEOTIDE SEQUENCE [LARGE SCALE GENOMIC DNA]</scope>
    <source>
        <strain evidence="1 2">429821</strain>
    </source>
</reference>
<gene>
    <name evidence="1" type="ORF">D4C60_00280</name>
</gene>
<proteinExistence type="predicted"/>
<name>A0A473XLT4_LISMN</name>
<dbReference type="EMBL" id="AABEQV010000001">
    <property type="protein sequence ID" value="EAG9855424.1"/>
    <property type="molecule type" value="Genomic_DNA"/>
</dbReference>
<evidence type="ECO:0000313" key="2">
    <source>
        <dbReference type="Proteomes" id="UP000548826"/>
    </source>
</evidence>
<dbReference type="Proteomes" id="UP000548826">
    <property type="component" value="Unassembled WGS sequence"/>
</dbReference>
<organism evidence="1 2">
    <name type="scientific">Listeria monocytogenes</name>
    <dbReference type="NCBI Taxonomy" id="1639"/>
    <lineage>
        <taxon>Bacteria</taxon>
        <taxon>Bacillati</taxon>
        <taxon>Bacillota</taxon>
        <taxon>Bacilli</taxon>
        <taxon>Bacillales</taxon>
        <taxon>Listeriaceae</taxon>
        <taxon>Listeria</taxon>
    </lineage>
</organism>
<dbReference type="RefSeq" id="WP_061664526.1">
    <property type="nucleotide sequence ID" value="NZ_FFET01000001.1"/>
</dbReference>
<comment type="caution">
    <text evidence="1">The sequence shown here is derived from an EMBL/GenBank/DDBJ whole genome shotgun (WGS) entry which is preliminary data.</text>
</comment>
<sequence length="75" mass="8925">MQLEREVLLDLVKSTRIHSEERIKALGINLHKYKQANTKPPQHLLVCIENHTNKLQELNELENEIKNSNRKSWRI</sequence>
<accession>A0A473XLT4</accession>